<dbReference type="InterPro" id="IPR025476">
    <property type="entry name" value="Helitron_helicase-like"/>
</dbReference>
<evidence type="ECO:0000313" key="4">
    <source>
        <dbReference type="EMBL" id="RZC16131.1"/>
    </source>
</evidence>
<keyword evidence="2" id="KW-0472">Membrane</keyword>
<name>A0A445KYV8_GLYSO</name>
<feature type="transmembrane region" description="Helical" evidence="2">
    <location>
        <begin position="52"/>
        <end position="71"/>
    </location>
</feature>
<feature type="compositionally biased region" description="Polar residues" evidence="1">
    <location>
        <begin position="504"/>
        <end position="520"/>
    </location>
</feature>
<evidence type="ECO:0000313" key="5">
    <source>
        <dbReference type="Proteomes" id="UP000289340"/>
    </source>
</evidence>
<dbReference type="CDD" id="cd04481">
    <property type="entry name" value="RPA1_DBD_B_like"/>
    <property type="match status" value="1"/>
</dbReference>
<dbReference type="Gene3D" id="2.40.50.140">
    <property type="entry name" value="Nucleic acid-binding proteins"/>
    <property type="match status" value="1"/>
</dbReference>
<dbReference type="Proteomes" id="UP000289340">
    <property type="component" value="Chromosome 4"/>
</dbReference>
<keyword evidence="5" id="KW-1185">Reference proteome</keyword>
<dbReference type="InterPro" id="IPR012340">
    <property type="entry name" value="NA-bd_OB-fold"/>
</dbReference>
<protein>
    <recommendedName>
        <fullName evidence="3">Helitron helicase-like domain-containing protein</fullName>
    </recommendedName>
</protein>
<feature type="compositionally biased region" description="Basic residues" evidence="1">
    <location>
        <begin position="470"/>
        <end position="479"/>
    </location>
</feature>
<gene>
    <name evidence="4" type="ORF">D0Y65_009419</name>
</gene>
<feature type="transmembrane region" description="Helical" evidence="2">
    <location>
        <begin position="20"/>
        <end position="46"/>
    </location>
</feature>
<reference evidence="4 5" key="1">
    <citation type="submission" date="2018-09" db="EMBL/GenBank/DDBJ databases">
        <title>A high-quality reference genome of wild soybean provides a powerful tool to mine soybean genomes.</title>
        <authorList>
            <person name="Xie M."/>
            <person name="Chung C.Y.L."/>
            <person name="Li M.-W."/>
            <person name="Wong F.-L."/>
            <person name="Chan T.-F."/>
            <person name="Lam H.-M."/>
        </authorList>
    </citation>
    <scope>NUCLEOTIDE SEQUENCE [LARGE SCALE GENOMIC DNA]</scope>
    <source>
        <strain evidence="5">cv. W05</strain>
        <tissue evidence="4">Hypocotyl of etiolated seedlings</tissue>
    </source>
</reference>
<comment type="caution">
    <text evidence="4">The sequence shown here is derived from an EMBL/GenBank/DDBJ whole genome shotgun (WGS) entry which is preliminary data.</text>
</comment>
<feature type="region of interest" description="Disordered" evidence="1">
    <location>
        <begin position="457"/>
        <end position="520"/>
    </location>
</feature>
<evidence type="ECO:0000256" key="1">
    <source>
        <dbReference type="SAM" id="MobiDB-lite"/>
    </source>
</evidence>
<evidence type="ECO:0000259" key="3">
    <source>
        <dbReference type="Pfam" id="PF14214"/>
    </source>
</evidence>
<dbReference type="Pfam" id="PF14214">
    <property type="entry name" value="Helitron_like_N"/>
    <property type="match status" value="1"/>
</dbReference>
<evidence type="ECO:0000256" key="2">
    <source>
        <dbReference type="SAM" id="Phobius"/>
    </source>
</evidence>
<proteinExistence type="predicted"/>
<keyword evidence="2" id="KW-1133">Transmembrane helix</keyword>
<feature type="domain" description="Helitron helicase-like" evidence="3">
    <location>
        <begin position="540"/>
        <end position="616"/>
    </location>
</feature>
<sequence>MSNIDGASLWIRKDCACVGLCFFTWFLAFHFSVMLQFAVFAFHFSIYKPGLGSLWCCFDVIGIVAFFRSIMARSLDKIKSIDGLKETLKLSVRISDLWFIGTLNKSEQAKMVFVDSDGDEIHVVCKQDQLKECVLEDIPFRKYRFARFADVLAGQFEPGLLVDVIGVVEEVVFGQVSGKGRRVVFKLKDLSQQLLSCTLWDDYCLQFLKFLDDYEGDGPITVLLTHGRIKEAQGSYPPSVSNFFKVSKLIINQPVMEIQEFNEWLAELGIEARSGFKSHGEGSTQLSGSIQLSSKESFFGKAEAKTIDDINTISEFAFSAIKKSDAEMVPFTCACGKYNKEVVLRYRLEVMINQEMKAQNSCFGTVNADGDVDLNASPQALDKLLGYELAFKIKVQPKFRNFAVLKCSTDSSLINVVMDMLADAETSSKMNIPVSDSNHSAQHESSRLTTSIKNIDNHEHANHSDTAQARIKKKGIKQHKVNDQAQNIDFNIRDSSEDESSESTQGSASVSSPENQNYMSSANEPAINREGYSDLSDQLMQCSHCNANMCHVGFPNLFITLTCNPNWPEIHRLLNSLNLKATDRPDIIFRVFKLKYEQMFMDLTKNHMLGKVIAYLLINCKYVYNRISKTRAALCPFVVFLHPDNKYPSSDEIDQIISAEIPSQQDDPELYSLVKNHMVHGPCGTLNPGSPCMKEGKCSRFYPKMFQPHTVLDADGILYLTDASSIGACRPRIFFINGFLCFLEDEWQRNGERERERRRHFKEKMSLEEAHHHRRPWIRAWRKKEMNEGRGREEHEILCSK</sequence>
<dbReference type="EMBL" id="QZWG01000004">
    <property type="protein sequence ID" value="RZC16131.1"/>
    <property type="molecule type" value="Genomic_DNA"/>
</dbReference>
<organism evidence="4 5">
    <name type="scientific">Glycine soja</name>
    <name type="common">Wild soybean</name>
    <dbReference type="NCBI Taxonomy" id="3848"/>
    <lineage>
        <taxon>Eukaryota</taxon>
        <taxon>Viridiplantae</taxon>
        <taxon>Streptophyta</taxon>
        <taxon>Embryophyta</taxon>
        <taxon>Tracheophyta</taxon>
        <taxon>Spermatophyta</taxon>
        <taxon>Magnoliopsida</taxon>
        <taxon>eudicotyledons</taxon>
        <taxon>Gunneridae</taxon>
        <taxon>Pentapetalae</taxon>
        <taxon>rosids</taxon>
        <taxon>fabids</taxon>
        <taxon>Fabales</taxon>
        <taxon>Fabaceae</taxon>
        <taxon>Papilionoideae</taxon>
        <taxon>50 kb inversion clade</taxon>
        <taxon>NPAAA clade</taxon>
        <taxon>indigoferoid/millettioid clade</taxon>
        <taxon>Phaseoleae</taxon>
        <taxon>Glycine</taxon>
        <taxon>Glycine subgen. Soja</taxon>
    </lineage>
</organism>
<keyword evidence="2" id="KW-0812">Transmembrane</keyword>
<dbReference type="SUPFAM" id="SSF50249">
    <property type="entry name" value="Nucleic acid-binding proteins"/>
    <property type="match status" value="1"/>
</dbReference>
<accession>A0A445KYV8</accession>
<dbReference type="AlphaFoldDB" id="A0A445KYV8"/>